<protein>
    <submittedName>
        <fullName evidence="2">GumL protein</fullName>
    </submittedName>
</protein>
<reference evidence="2 3" key="1">
    <citation type="journal article" date="2014" name="Int. J. Syst. Evol. Microbiol.">
        <title>Complete genome sequence of Corynebacterium casei LMG S-19264T (=DSM 44701T), isolated from a smear-ripened cheese.</title>
        <authorList>
            <consortium name="US DOE Joint Genome Institute (JGI-PGF)"/>
            <person name="Walter F."/>
            <person name="Albersmeier A."/>
            <person name="Kalinowski J."/>
            <person name="Ruckert C."/>
        </authorList>
    </citation>
    <scope>NUCLEOTIDE SEQUENCE [LARGE SCALE GENOMIC DNA]</scope>
    <source>
        <strain evidence="2 3">CCM 8669</strain>
    </source>
</reference>
<accession>A0A917ITB9</accession>
<sequence>MLSEDIVKYVVAKKGLSKPRLQDSASTQRLLAIGSIIQFLEPGDIVWGSGVNGKHITDLRKIENITYHAVRGPLSRELLQQTGFEVPAVYGDPGLLSPLAFPKEHLLREDLIAAPVTLIPNLNDLPRWQSDAARLGSDFELVSPMGTSAQIIQKIVNSQAVVTSSLHGFVLAEVYGVPRALVVSGEEPLFKYKDYFAGTGRDNLQVFPTIENAVKHLSDDELKFDVQPLLEAFPDYLWENTDEN</sequence>
<dbReference type="AlphaFoldDB" id="A0A917ITB9"/>
<evidence type="ECO:0000313" key="2">
    <source>
        <dbReference type="EMBL" id="GGH62915.1"/>
    </source>
</evidence>
<evidence type="ECO:0000259" key="1">
    <source>
        <dbReference type="Pfam" id="PF04230"/>
    </source>
</evidence>
<dbReference type="Proteomes" id="UP000600171">
    <property type="component" value="Unassembled WGS sequence"/>
</dbReference>
<evidence type="ECO:0000313" key="3">
    <source>
        <dbReference type="Proteomes" id="UP000600171"/>
    </source>
</evidence>
<gene>
    <name evidence="2" type="primary">gumL</name>
    <name evidence="2" type="ORF">GCM10007359_13650</name>
</gene>
<name>A0A917ITB9_9MICC</name>
<comment type="caution">
    <text evidence="2">The sequence shown here is derived from an EMBL/GenBank/DDBJ whole genome shotgun (WGS) entry which is preliminary data.</text>
</comment>
<organism evidence="2 3">
    <name type="scientific">Rothia aerolata</name>
    <dbReference type="NCBI Taxonomy" id="1812262"/>
    <lineage>
        <taxon>Bacteria</taxon>
        <taxon>Bacillati</taxon>
        <taxon>Actinomycetota</taxon>
        <taxon>Actinomycetes</taxon>
        <taxon>Micrococcales</taxon>
        <taxon>Micrococcaceae</taxon>
        <taxon>Rothia</taxon>
    </lineage>
</organism>
<keyword evidence="3" id="KW-1185">Reference proteome</keyword>
<dbReference type="Pfam" id="PF04230">
    <property type="entry name" value="PS_pyruv_trans"/>
    <property type="match status" value="1"/>
</dbReference>
<proteinExistence type="predicted"/>
<feature type="domain" description="Polysaccharide pyruvyl transferase" evidence="1">
    <location>
        <begin position="45"/>
        <end position="178"/>
    </location>
</feature>
<dbReference type="EMBL" id="BMDC01000002">
    <property type="protein sequence ID" value="GGH62915.1"/>
    <property type="molecule type" value="Genomic_DNA"/>
</dbReference>
<dbReference type="InterPro" id="IPR007345">
    <property type="entry name" value="Polysacch_pyruvyl_Trfase"/>
</dbReference>